<dbReference type="Proteomes" id="UP000193920">
    <property type="component" value="Unassembled WGS sequence"/>
</dbReference>
<keyword evidence="3 7" id="KW-0732">Signal</keyword>
<evidence type="ECO:0000256" key="1">
    <source>
        <dbReference type="ARBA" id="ARBA00001941"/>
    </source>
</evidence>
<evidence type="ECO:0000256" key="6">
    <source>
        <dbReference type="SAM" id="Phobius"/>
    </source>
</evidence>
<protein>
    <submittedName>
        <fullName evidence="9">Glycoside hydrolase/deacetylase</fullName>
    </submittedName>
</protein>
<feature type="chain" id="PRO_5013276961" evidence="7">
    <location>
        <begin position="22"/>
        <end position="317"/>
    </location>
</feature>
<dbReference type="SUPFAM" id="SSF88713">
    <property type="entry name" value="Glycoside hydrolase/deacetylase"/>
    <property type="match status" value="1"/>
</dbReference>
<keyword evidence="10" id="KW-1185">Reference proteome</keyword>
<evidence type="ECO:0000256" key="4">
    <source>
        <dbReference type="ARBA" id="ARBA00022801"/>
    </source>
</evidence>
<evidence type="ECO:0000313" key="10">
    <source>
        <dbReference type="Proteomes" id="UP000193920"/>
    </source>
</evidence>
<dbReference type="GO" id="GO:0016810">
    <property type="term" value="F:hydrolase activity, acting on carbon-nitrogen (but not peptide) bonds"/>
    <property type="evidence" value="ECO:0007669"/>
    <property type="project" value="InterPro"/>
</dbReference>
<dbReference type="STRING" id="1754190.A0A1Y2ADH4"/>
<sequence length="317" mass="36333">MHFNKLLKYLLLSSSLYAVNANSAQIFNECIQPGQVALTFDDGPDKIQTPKLLDYLKAENIKATFFVNGKNFGNIENSTDTQEIIRRQISEGHEVGSHTFFHKPCFIAYEEGSLKENIERLEKDLKEVINFTPRFFRPPQGQGGFSEEYCKKIQIDYDPRTEIIRGILSGDGYKYGSDYGDYDYDIILWNADSEDWKCDGKDITIDHVMESLEYSMGPDKADPSTNSFILLMHDVKNYTVDVVVPTVVKTIREKGYNIVPLSECIGRSPYRENLNTITKVNTSHEIQDSSSYKDNIFKILIFTFSSVVISIMFNLFY</sequence>
<dbReference type="PANTHER" id="PTHR46471:SF2">
    <property type="entry name" value="CHITIN DEACETYLASE-RELATED"/>
    <property type="match status" value="1"/>
</dbReference>
<accession>A0A1Y2ADH4</accession>
<dbReference type="AlphaFoldDB" id="A0A1Y2ADH4"/>
<keyword evidence="6" id="KW-0812">Transmembrane</keyword>
<evidence type="ECO:0000256" key="3">
    <source>
        <dbReference type="ARBA" id="ARBA00022729"/>
    </source>
</evidence>
<dbReference type="InterPro" id="IPR002509">
    <property type="entry name" value="NODB_dom"/>
</dbReference>
<feature type="transmembrane region" description="Helical" evidence="6">
    <location>
        <begin position="296"/>
        <end position="316"/>
    </location>
</feature>
<evidence type="ECO:0000256" key="5">
    <source>
        <dbReference type="ARBA" id="ARBA00023277"/>
    </source>
</evidence>
<evidence type="ECO:0000259" key="8">
    <source>
        <dbReference type="PROSITE" id="PS51677"/>
    </source>
</evidence>
<comment type="caution">
    <text evidence="9">The sequence shown here is derived from an EMBL/GenBank/DDBJ whole genome shotgun (WGS) entry which is preliminary data.</text>
</comment>
<keyword evidence="6" id="KW-0472">Membrane</keyword>
<dbReference type="OrthoDB" id="2145317at2759"/>
<dbReference type="PANTHER" id="PTHR46471">
    <property type="entry name" value="CHITIN DEACETYLASE"/>
    <property type="match status" value="1"/>
</dbReference>
<keyword evidence="6" id="KW-1133">Transmembrane helix</keyword>
<organism evidence="9 10">
    <name type="scientific">Neocallimastix californiae</name>
    <dbReference type="NCBI Taxonomy" id="1754190"/>
    <lineage>
        <taxon>Eukaryota</taxon>
        <taxon>Fungi</taxon>
        <taxon>Fungi incertae sedis</taxon>
        <taxon>Chytridiomycota</taxon>
        <taxon>Chytridiomycota incertae sedis</taxon>
        <taxon>Neocallimastigomycetes</taxon>
        <taxon>Neocallimastigales</taxon>
        <taxon>Neocallimastigaceae</taxon>
        <taxon>Neocallimastix</taxon>
    </lineage>
</organism>
<feature type="domain" description="NodB homology" evidence="8">
    <location>
        <begin position="34"/>
        <end position="259"/>
    </location>
</feature>
<name>A0A1Y2ADH4_9FUNG</name>
<dbReference type="GO" id="GO:0005975">
    <property type="term" value="P:carbohydrate metabolic process"/>
    <property type="evidence" value="ECO:0007669"/>
    <property type="project" value="InterPro"/>
</dbReference>
<evidence type="ECO:0000256" key="7">
    <source>
        <dbReference type="SAM" id="SignalP"/>
    </source>
</evidence>
<dbReference type="EMBL" id="MCOG01000286">
    <property type="protein sequence ID" value="ORY20556.1"/>
    <property type="molecule type" value="Genomic_DNA"/>
</dbReference>
<evidence type="ECO:0000313" key="9">
    <source>
        <dbReference type="EMBL" id="ORY20556.1"/>
    </source>
</evidence>
<keyword evidence="4 9" id="KW-0378">Hydrolase</keyword>
<keyword evidence="2" id="KW-0479">Metal-binding</keyword>
<reference evidence="9 10" key="1">
    <citation type="submission" date="2016-08" db="EMBL/GenBank/DDBJ databases">
        <title>A Parts List for Fungal Cellulosomes Revealed by Comparative Genomics.</title>
        <authorList>
            <consortium name="DOE Joint Genome Institute"/>
            <person name="Haitjema C.H."/>
            <person name="Gilmore S.P."/>
            <person name="Henske J.K."/>
            <person name="Solomon K.V."/>
            <person name="De Groot R."/>
            <person name="Kuo A."/>
            <person name="Mondo S.J."/>
            <person name="Salamov A.A."/>
            <person name="Labutti K."/>
            <person name="Zhao Z."/>
            <person name="Chiniquy J."/>
            <person name="Barry K."/>
            <person name="Brewer H.M."/>
            <person name="Purvine S.O."/>
            <person name="Wright A.T."/>
            <person name="Boxma B."/>
            <person name="Van Alen T."/>
            <person name="Hackstein J.H."/>
            <person name="Baker S.E."/>
            <person name="Grigoriev I.V."/>
            <person name="O'Malley M.A."/>
        </authorList>
    </citation>
    <scope>NUCLEOTIDE SEQUENCE [LARGE SCALE GENOMIC DNA]</scope>
    <source>
        <strain evidence="9 10">G1</strain>
    </source>
</reference>
<dbReference type="CDD" id="cd10917">
    <property type="entry name" value="CE4_NodB_like_6s_7s"/>
    <property type="match status" value="1"/>
</dbReference>
<evidence type="ECO:0000256" key="2">
    <source>
        <dbReference type="ARBA" id="ARBA00022723"/>
    </source>
</evidence>
<keyword evidence="5" id="KW-0119">Carbohydrate metabolism</keyword>
<dbReference type="Pfam" id="PF01522">
    <property type="entry name" value="Polysacc_deac_1"/>
    <property type="match status" value="1"/>
</dbReference>
<comment type="cofactor">
    <cofactor evidence="1">
        <name>Co(2+)</name>
        <dbReference type="ChEBI" id="CHEBI:48828"/>
    </cofactor>
</comment>
<proteinExistence type="predicted"/>
<feature type="signal peptide" evidence="7">
    <location>
        <begin position="1"/>
        <end position="21"/>
    </location>
</feature>
<dbReference type="InterPro" id="IPR011330">
    <property type="entry name" value="Glyco_hydro/deAcase_b/a-brl"/>
</dbReference>
<dbReference type="GO" id="GO:0046872">
    <property type="term" value="F:metal ion binding"/>
    <property type="evidence" value="ECO:0007669"/>
    <property type="project" value="UniProtKB-KW"/>
</dbReference>
<gene>
    <name evidence="9" type="ORF">LY90DRAFT_707800</name>
</gene>
<dbReference type="PROSITE" id="PS51677">
    <property type="entry name" value="NODB"/>
    <property type="match status" value="1"/>
</dbReference>
<dbReference type="Gene3D" id="3.20.20.370">
    <property type="entry name" value="Glycoside hydrolase/deacetylase"/>
    <property type="match status" value="1"/>
</dbReference>